<dbReference type="RefSeq" id="WP_264715367.1">
    <property type="nucleotide sequence ID" value="NZ_JAPDNT010000021.1"/>
</dbReference>
<evidence type="ECO:0000313" key="2">
    <source>
        <dbReference type="EMBL" id="MCW3476560.1"/>
    </source>
</evidence>
<sequence length="445" mass="49609">MPLAARCPIVIISFNRPDYLRKTLESLVGQAGIDLQRRSIFLFQDGAVNEFSGRTHCDPALAAANIELFRTLVPQGVTRPAPRNLGVALNFDRAERFVFEELNADAAIFLEDDLVLGPYYLKTLERLLDLAVQDERIGYVAAYGNHRASHDEQMRHRSTLIPMGHNWGFGLTRRQWLRQRPYVDQYLDIVRSADYRGRDHDKIIDLFHSWGLGVPGTSQDIAKTHATILTNAAKIVTYPCFGHYIGESGLHFDSDTFRKMGFGNTHVMTEDVFQLVRPTDAQLNEIISVIHRSAMIEAVQRRNPASPPVRPSATPSAPVPGDASPQELQRQVRALLGAGRTGDAEQLCSKALAAYPEYRDEYGHPCFLKEAVRLALARRDVEAARKLAMNLLAQIRKGDPCVHILFGRHYARTGDTEAARREAEAVLAVDPTNSEAATWATMASG</sequence>
<dbReference type="SUPFAM" id="SSF53448">
    <property type="entry name" value="Nucleotide-diphospho-sugar transferases"/>
    <property type="match status" value="1"/>
</dbReference>
<proteinExistence type="predicted"/>
<feature type="region of interest" description="Disordered" evidence="1">
    <location>
        <begin position="300"/>
        <end position="326"/>
    </location>
</feature>
<dbReference type="EMBL" id="JAPDNT010000021">
    <property type="protein sequence ID" value="MCW3476560.1"/>
    <property type="molecule type" value="Genomic_DNA"/>
</dbReference>
<keyword evidence="3" id="KW-1185">Reference proteome</keyword>
<comment type="caution">
    <text evidence="2">The sequence shown here is derived from an EMBL/GenBank/DDBJ whole genome shotgun (WGS) entry which is preliminary data.</text>
</comment>
<dbReference type="SUPFAM" id="SSF48452">
    <property type="entry name" value="TPR-like"/>
    <property type="match status" value="1"/>
</dbReference>
<evidence type="ECO:0000313" key="3">
    <source>
        <dbReference type="Proteomes" id="UP001165679"/>
    </source>
</evidence>
<dbReference type="Gene3D" id="3.90.550.10">
    <property type="entry name" value="Spore Coat Polysaccharide Biosynthesis Protein SpsA, Chain A"/>
    <property type="match status" value="1"/>
</dbReference>
<dbReference type="Gene3D" id="1.25.40.10">
    <property type="entry name" value="Tetratricopeptide repeat domain"/>
    <property type="match status" value="1"/>
</dbReference>
<protein>
    <recommendedName>
        <fullName evidence="4">Tetratricopeptide repeat protein</fullName>
    </recommendedName>
</protein>
<name>A0AA41YU72_9PROT</name>
<dbReference type="AlphaFoldDB" id="A0AA41YU72"/>
<gene>
    <name evidence="2" type="ORF">OL599_18510</name>
</gene>
<organism evidence="2 3">
    <name type="scientific">Limobrevibacterium gyesilva</name>
    <dbReference type="NCBI Taxonomy" id="2991712"/>
    <lineage>
        <taxon>Bacteria</taxon>
        <taxon>Pseudomonadati</taxon>
        <taxon>Pseudomonadota</taxon>
        <taxon>Alphaproteobacteria</taxon>
        <taxon>Acetobacterales</taxon>
        <taxon>Acetobacteraceae</taxon>
        <taxon>Limobrevibacterium</taxon>
    </lineage>
</organism>
<reference evidence="2" key="2">
    <citation type="submission" date="2022-10" db="EMBL/GenBank/DDBJ databases">
        <authorList>
            <person name="Trinh H.N."/>
        </authorList>
    </citation>
    <scope>NUCLEOTIDE SEQUENCE</scope>
    <source>
        <strain evidence="2">RN2-1</strain>
    </source>
</reference>
<accession>A0AA41YU72</accession>
<evidence type="ECO:0008006" key="4">
    <source>
        <dbReference type="Google" id="ProtNLM"/>
    </source>
</evidence>
<dbReference type="Proteomes" id="UP001165679">
    <property type="component" value="Unassembled WGS sequence"/>
</dbReference>
<dbReference type="InterPro" id="IPR011990">
    <property type="entry name" value="TPR-like_helical_dom_sf"/>
</dbReference>
<dbReference type="InterPro" id="IPR029044">
    <property type="entry name" value="Nucleotide-diphossugar_trans"/>
</dbReference>
<reference evidence="2" key="1">
    <citation type="submission" date="2022-09" db="EMBL/GenBank/DDBJ databases">
        <title>Rhodovastum sp. nov. RN2-1 isolated from soil in Seongnam, South Korea.</title>
        <authorList>
            <person name="Le N.T."/>
        </authorList>
    </citation>
    <scope>NUCLEOTIDE SEQUENCE</scope>
    <source>
        <strain evidence="2">RN2-1</strain>
    </source>
</reference>
<evidence type="ECO:0000256" key="1">
    <source>
        <dbReference type="SAM" id="MobiDB-lite"/>
    </source>
</evidence>